<reference evidence="2" key="1">
    <citation type="submission" date="2021-10" db="EMBL/GenBank/DDBJ databases">
        <title>Tropical sea cucumber genome reveals ecological adaptation and Cuvierian tubules defense mechanism.</title>
        <authorList>
            <person name="Chen T."/>
        </authorList>
    </citation>
    <scope>NUCLEOTIDE SEQUENCE</scope>
    <source>
        <strain evidence="2">Nanhai2018</strain>
        <tissue evidence="2">Muscle</tissue>
    </source>
</reference>
<evidence type="ECO:0000313" key="2">
    <source>
        <dbReference type="EMBL" id="KAJ8036115.1"/>
    </source>
</evidence>
<dbReference type="AlphaFoldDB" id="A0A9Q1C0E6"/>
<gene>
    <name evidence="2" type="ORF">HOLleu_19988</name>
</gene>
<protein>
    <submittedName>
        <fullName evidence="2">Uncharacterized protein</fullName>
    </submittedName>
</protein>
<comment type="caution">
    <text evidence="2">The sequence shown here is derived from an EMBL/GenBank/DDBJ whole genome shotgun (WGS) entry which is preliminary data.</text>
</comment>
<dbReference type="Proteomes" id="UP001152320">
    <property type="component" value="Chromosome 9"/>
</dbReference>
<keyword evidence="3" id="KW-1185">Reference proteome</keyword>
<accession>A0A9Q1C0E6</accession>
<name>A0A9Q1C0E6_HOLLE</name>
<dbReference type="EMBL" id="JAIZAY010000009">
    <property type="protein sequence ID" value="KAJ8036115.1"/>
    <property type="molecule type" value="Genomic_DNA"/>
</dbReference>
<evidence type="ECO:0000313" key="3">
    <source>
        <dbReference type="Proteomes" id="UP001152320"/>
    </source>
</evidence>
<feature type="coiled-coil region" evidence="1">
    <location>
        <begin position="144"/>
        <end position="171"/>
    </location>
</feature>
<organism evidence="2 3">
    <name type="scientific">Holothuria leucospilota</name>
    <name type="common">Black long sea cucumber</name>
    <name type="synonym">Mertensiothuria leucospilota</name>
    <dbReference type="NCBI Taxonomy" id="206669"/>
    <lineage>
        <taxon>Eukaryota</taxon>
        <taxon>Metazoa</taxon>
        <taxon>Echinodermata</taxon>
        <taxon>Eleutherozoa</taxon>
        <taxon>Echinozoa</taxon>
        <taxon>Holothuroidea</taxon>
        <taxon>Aspidochirotacea</taxon>
        <taxon>Aspidochirotida</taxon>
        <taxon>Holothuriidae</taxon>
        <taxon>Holothuria</taxon>
    </lineage>
</organism>
<proteinExistence type="predicted"/>
<sequence length="240" mass="28634">MSQRQEKMEKKLKEMEKKLDSSDRKINVVQAKVEENKEDLEQVKASVESALGWEGELEDIKEKLRMVELQPRTFEEEGKVRRETIREEVSEAIERDKRRNRIVISKLTTDERGEDLQRKVKDLLQSLGFSEEGIVRKVMQLQDKKFLSVELENKEAKNKVLQRAKKLKENVQYRDVYIRPDLTYRQRKEERKLREEMKARVLKGEKNLRIKNGQLVQVVEIPQELQEERLGEEESLQESR</sequence>
<evidence type="ECO:0000256" key="1">
    <source>
        <dbReference type="SAM" id="Coils"/>
    </source>
</evidence>
<keyword evidence="1" id="KW-0175">Coiled coil</keyword>
<feature type="coiled-coil region" evidence="1">
    <location>
        <begin position="5"/>
        <end position="50"/>
    </location>
</feature>